<organism evidence="2 3">
    <name type="scientific">Stylonychia lemnae</name>
    <name type="common">Ciliate</name>
    <dbReference type="NCBI Taxonomy" id="5949"/>
    <lineage>
        <taxon>Eukaryota</taxon>
        <taxon>Sar</taxon>
        <taxon>Alveolata</taxon>
        <taxon>Ciliophora</taxon>
        <taxon>Intramacronucleata</taxon>
        <taxon>Spirotrichea</taxon>
        <taxon>Stichotrichia</taxon>
        <taxon>Sporadotrichida</taxon>
        <taxon>Oxytrichidae</taxon>
        <taxon>Stylonychinae</taxon>
        <taxon>Stylonychia</taxon>
    </lineage>
</organism>
<keyword evidence="3" id="KW-1185">Reference proteome</keyword>
<evidence type="ECO:0000256" key="1">
    <source>
        <dbReference type="SAM" id="MobiDB-lite"/>
    </source>
</evidence>
<reference evidence="2 3" key="1">
    <citation type="submission" date="2014-06" db="EMBL/GenBank/DDBJ databases">
        <authorList>
            <person name="Swart Estienne"/>
        </authorList>
    </citation>
    <scope>NUCLEOTIDE SEQUENCE [LARGE SCALE GENOMIC DNA]</scope>
    <source>
        <strain evidence="2 3">130c</strain>
    </source>
</reference>
<feature type="region of interest" description="Disordered" evidence="1">
    <location>
        <begin position="262"/>
        <end position="285"/>
    </location>
</feature>
<feature type="compositionally biased region" description="Basic residues" evidence="1">
    <location>
        <begin position="91"/>
        <end position="110"/>
    </location>
</feature>
<dbReference type="Proteomes" id="UP000039865">
    <property type="component" value="Unassembled WGS sequence"/>
</dbReference>
<proteinExistence type="predicted"/>
<protein>
    <submittedName>
        <fullName evidence="2">Uncharacterized protein</fullName>
    </submittedName>
</protein>
<dbReference type="AlphaFoldDB" id="A0A078A9B5"/>
<dbReference type="EMBL" id="CCKQ01007485">
    <property type="protein sequence ID" value="CDW78865.1"/>
    <property type="molecule type" value="Genomic_DNA"/>
</dbReference>
<evidence type="ECO:0000313" key="3">
    <source>
        <dbReference type="Proteomes" id="UP000039865"/>
    </source>
</evidence>
<dbReference type="InParanoid" id="A0A078A9B5"/>
<sequence>MEYDDDFHTNRPKLKNYNDESDVYFAKDPILNVMNIHEFGTQDITSSGKLKVKNFKQTIPVEEQDKQILEKASLETGKELLTENLEGLQKSKFKKDRRKSHSGSKSKSRHGSCIINKDQDQLSDEDEMRRVNKHEPINTGQPVKMEVVQYFGDEIDRPKSPQKDEQDMTPAELHNKRFKNILKNQKKLRIKLDFQHNQVQGNQTPQGSNRFFDSNSNSSKSNFEIIQAQAYDSSLKIKLSTGKSRNKDASQLKQQYLENGANTGQNQQNQDYFDPNFETQRGGNKKQQYYSQTQLQTNNLDQIPNFQASKFAKKRRPINNQQNTCEVSINTPKSKFENEVQRQLNGMKKYVIEMEDDQLNFENLQDSHRIVGKLESAEISSSQLRNLNNKKASLTIKAVKQSRNSNNQHGFSSFVQSELPTYKSAIKNQQAFISQQMQEIQQQKQARLKLQTQEMSRYNAIENQKRLRTPQGYVEITRLGLSDNNRRYQL</sequence>
<gene>
    <name evidence="2" type="primary">Contig15229.g16222</name>
    <name evidence="2" type="ORF">STYLEM_7849</name>
</gene>
<name>A0A078A9B5_STYLE</name>
<accession>A0A078A9B5</accession>
<evidence type="ECO:0000313" key="2">
    <source>
        <dbReference type="EMBL" id="CDW78865.1"/>
    </source>
</evidence>
<feature type="region of interest" description="Disordered" evidence="1">
    <location>
        <begin position="89"/>
        <end position="127"/>
    </location>
</feature>